<organism evidence="1 2">
    <name type="scientific">Lojkania enalia</name>
    <dbReference type="NCBI Taxonomy" id="147567"/>
    <lineage>
        <taxon>Eukaryota</taxon>
        <taxon>Fungi</taxon>
        <taxon>Dikarya</taxon>
        <taxon>Ascomycota</taxon>
        <taxon>Pezizomycotina</taxon>
        <taxon>Dothideomycetes</taxon>
        <taxon>Pleosporomycetidae</taxon>
        <taxon>Pleosporales</taxon>
        <taxon>Pleosporales incertae sedis</taxon>
        <taxon>Lojkania</taxon>
    </lineage>
</organism>
<protein>
    <recommendedName>
        <fullName evidence="3">F-box domain-containing protein</fullName>
    </recommendedName>
</protein>
<gene>
    <name evidence="1" type="ORF">CC78DRAFT_565019</name>
</gene>
<name>A0A9P4KIB2_9PLEO</name>
<evidence type="ECO:0000313" key="2">
    <source>
        <dbReference type="Proteomes" id="UP000800093"/>
    </source>
</evidence>
<accession>A0A9P4KIB2</accession>
<dbReference type="EMBL" id="ML986584">
    <property type="protein sequence ID" value="KAF2268892.1"/>
    <property type="molecule type" value="Genomic_DNA"/>
</dbReference>
<reference evidence="2" key="1">
    <citation type="journal article" date="2020" name="Stud. Mycol.">
        <title>101 Dothideomycetes genomes: A test case for predicting lifestyles and emergence of pathogens.</title>
        <authorList>
            <person name="Haridas S."/>
            <person name="Albert R."/>
            <person name="Binder M."/>
            <person name="Bloem J."/>
            <person name="LaButti K."/>
            <person name="Salamov A."/>
            <person name="Andreopoulos B."/>
            <person name="Baker S."/>
            <person name="Barry K."/>
            <person name="Bills G."/>
            <person name="Bluhm B."/>
            <person name="Cannon C."/>
            <person name="Castanera R."/>
            <person name="Culley D."/>
            <person name="Daum C."/>
            <person name="Ezra D."/>
            <person name="Gonzalez J."/>
            <person name="Henrissat B."/>
            <person name="Kuo A."/>
            <person name="Liang C."/>
            <person name="Lipzen A."/>
            <person name="Lutzoni F."/>
            <person name="Magnuson J."/>
            <person name="Mondo S."/>
            <person name="Nolan M."/>
            <person name="Ohm R."/>
            <person name="Pangilinan J."/>
            <person name="Park H.-J."/>
            <person name="Ramirez L."/>
            <person name="Alfaro M."/>
            <person name="Sun H."/>
            <person name="Tritt A."/>
            <person name="Yoshinaga Y."/>
            <person name="Zwiers L.-H."/>
            <person name="Turgeon B."/>
            <person name="Goodwin S."/>
            <person name="Spatafora J."/>
            <person name="Crous P."/>
            <person name="Grigoriev I."/>
        </authorList>
    </citation>
    <scope>NUCLEOTIDE SEQUENCE [LARGE SCALE GENOMIC DNA]</scope>
    <source>
        <strain evidence="2">CBS 304.66</strain>
    </source>
</reference>
<evidence type="ECO:0000313" key="1">
    <source>
        <dbReference type="EMBL" id="KAF2268892.1"/>
    </source>
</evidence>
<keyword evidence="2" id="KW-1185">Reference proteome</keyword>
<comment type="caution">
    <text evidence="1">The sequence shown here is derived from an EMBL/GenBank/DDBJ whole genome shotgun (WGS) entry which is preliminary data.</text>
</comment>
<evidence type="ECO:0008006" key="3">
    <source>
        <dbReference type="Google" id="ProtNLM"/>
    </source>
</evidence>
<sequence>MCHVWRLAYLQGRALLQPHQPLERQLPSSANGIECTTCKEDTIADDKMAAKNPVHLQLTTLPTELLLRVYELLPSLTDALNLRTTCHTLLDLWIDHRTAIINRIIANQFECYPYARQLLADQRNGPPLEQRDLSDQDLSNLVRNAKRIEKVIERIEQDIIPGLQIDSLPEGKKSTIYGGNETHPSTLTQTERLRVIRACYQIWSLTYCHEDIIRAKAHSLRPRELFYLAELVQWARAIKFPGNDAWETFQIVKSAGAALNRLYYDTYSSQPPRFQHLTGRDDPVGLFVIWDHWQDNLKSLVCGRPLSNLTRDAQAKTMVHLWDDEPGDELLIVKD</sequence>
<dbReference type="OrthoDB" id="3713270at2759"/>
<proteinExistence type="predicted"/>
<dbReference type="Proteomes" id="UP000800093">
    <property type="component" value="Unassembled WGS sequence"/>
</dbReference>
<dbReference type="AlphaFoldDB" id="A0A9P4KIB2"/>